<comment type="caution">
    <text evidence="2">The sequence shown here is derived from an EMBL/GenBank/DDBJ whole genome shotgun (WGS) entry which is preliminary data.</text>
</comment>
<accession>A0A3A2ZEA7</accession>
<organism evidence="2 3">
    <name type="scientific">Aspergillus sclerotialis</name>
    <dbReference type="NCBI Taxonomy" id="2070753"/>
    <lineage>
        <taxon>Eukaryota</taxon>
        <taxon>Fungi</taxon>
        <taxon>Dikarya</taxon>
        <taxon>Ascomycota</taxon>
        <taxon>Pezizomycotina</taxon>
        <taxon>Eurotiomycetes</taxon>
        <taxon>Eurotiomycetidae</taxon>
        <taxon>Eurotiales</taxon>
        <taxon>Aspergillaceae</taxon>
        <taxon>Aspergillus</taxon>
        <taxon>Aspergillus subgen. Polypaecilum</taxon>
    </lineage>
</organism>
<feature type="region of interest" description="Disordered" evidence="1">
    <location>
        <begin position="60"/>
        <end position="89"/>
    </location>
</feature>
<feature type="compositionally biased region" description="Polar residues" evidence="1">
    <location>
        <begin position="60"/>
        <end position="71"/>
    </location>
</feature>
<dbReference type="SUPFAM" id="SSF52540">
    <property type="entry name" value="P-loop containing nucleoside triphosphate hydrolases"/>
    <property type="match status" value="1"/>
</dbReference>
<dbReference type="CDD" id="cd19490">
    <property type="entry name" value="XRCC2"/>
    <property type="match status" value="1"/>
</dbReference>
<dbReference type="GO" id="GO:0042148">
    <property type="term" value="P:DNA strand invasion"/>
    <property type="evidence" value="ECO:0007669"/>
    <property type="project" value="TreeGrafter"/>
</dbReference>
<dbReference type="GO" id="GO:0000400">
    <property type="term" value="F:four-way junction DNA binding"/>
    <property type="evidence" value="ECO:0007669"/>
    <property type="project" value="TreeGrafter"/>
</dbReference>
<evidence type="ECO:0000256" key="1">
    <source>
        <dbReference type="SAM" id="MobiDB-lite"/>
    </source>
</evidence>
<keyword evidence="3" id="KW-1185">Reference proteome</keyword>
<dbReference type="OrthoDB" id="2193813at2759"/>
<dbReference type="STRING" id="2070753.A0A3A2ZEA7"/>
<gene>
    <name evidence="2" type="ORF">PHISCL_09986</name>
</gene>
<dbReference type="PANTHER" id="PTHR46644:SF2">
    <property type="entry name" value="DNA REPAIR PROTEIN XRCC2"/>
    <property type="match status" value="1"/>
</dbReference>
<name>A0A3A2ZEA7_9EURO</name>
<dbReference type="InterPro" id="IPR030547">
    <property type="entry name" value="XRCC2"/>
</dbReference>
<dbReference type="Gene3D" id="3.40.50.300">
    <property type="entry name" value="P-loop containing nucleotide triphosphate hydrolases"/>
    <property type="match status" value="1"/>
</dbReference>
<evidence type="ECO:0000313" key="2">
    <source>
        <dbReference type="EMBL" id="RJE17674.1"/>
    </source>
</evidence>
<dbReference type="EMBL" id="MVGC01000777">
    <property type="protein sequence ID" value="RJE17674.1"/>
    <property type="molecule type" value="Genomic_DNA"/>
</dbReference>
<dbReference type="GO" id="GO:0033063">
    <property type="term" value="C:Rad51B-Rad51C-Rad51D-XRCC2 complex"/>
    <property type="evidence" value="ECO:0007669"/>
    <property type="project" value="InterPro"/>
</dbReference>
<dbReference type="Proteomes" id="UP000266188">
    <property type="component" value="Unassembled WGS sequence"/>
</dbReference>
<protein>
    <submittedName>
        <fullName evidence="2">Uncharacterized protein</fullName>
    </submittedName>
</protein>
<dbReference type="AlphaFoldDB" id="A0A3A2ZEA7"/>
<sequence length="431" mass="48156">MAANFGATLLSEVKEEGLDELLHDLRNICPAGSEDSISEDRLGVKELDGLLDVFTPGPTVQQRLHQSSTIQREGDILQSDPDDNEGAEDQPYLVRVTRPDPVIEISSTSSGAGKSQLLYYLTAIAVLPSTYDGIDIGGKGTTVVFIDTDGRLDADRLKTVTQSILQQRFKEQPEDIQLPSQVDLDSILIASLQHVHIFRPQSSSSLLATLHTLDTYLLDTTRHHSSTRPLHTIIIDSASSFIWQDRLRDEVSRIEEIGRPPAEVEFEREQKQSFYLSDLYAELIKELKRLQRIFSCSVIYTTMLWSGKGNSSQHPQSYHPSGPFDLYNPPVVSNKTPAFRSSLPPPWGSFPLLRLVVQRDPVRPFAPGVTVREAEGDAGKRQEIVAQGKFSGWVNGWGREEWSRRMEDAVEKLNGGMFAFYSSRDGVYISP</sequence>
<dbReference type="PANTHER" id="PTHR46644">
    <property type="entry name" value="DNA REPAIR PROTEIN XRCC2"/>
    <property type="match status" value="1"/>
</dbReference>
<dbReference type="InterPro" id="IPR027417">
    <property type="entry name" value="P-loop_NTPase"/>
</dbReference>
<reference evidence="3" key="1">
    <citation type="submission" date="2017-02" db="EMBL/GenBank/DDBJ databases">
        <authorList>
            <person name="Tafer H."/>
            <person name="Lopandic K."/>
        </authorList>
    </citation>
    <scope>NUCLEOTIDE SEQUENCE [LARGE SCALE GENOMIC DNA]</scope>
    <source>
        <strain evidence="3">CBS 366.77</strain>
    </source>
</reference>
<evidence type="ECO:0000313" key="3">
    <source>
        <dbReference type="Proteomes" id="UP000266188"/>
    </source>
</evidence>
<proteinExistence type="predicted"/>
<dbReference type="GO" id="GO:0005657">
    <property type="term" value="C:replication fork"/>
    <property type="evidence" value="ECO:0007669"/>
    <property type="project" value="InterPro"/>
</dbReference>
<dbReference type="GO" id="GO:0005815">
    <property type="term" value="C:microtubule organizing center"/>
    <property type="evidence" value="ECO:0007669"/>
    <property type="project" value="TreeGrafter"/>
</dbReference>
<dbReference type="GO" id="GO:0000724">
    <property type="term" value="P:double-strand break repair via homologous recombination"/>
    <property type="evidence" value="ECO:0007669"/>
    <property type="project" value="InterPro"/>
</dbReference>